<keyword evidence="5" id="KW-0479">Metal-binding</keyword>
<name>A0A9P8CRI8_9HYPO</name>
<dbReference type="GO" id="GO:0071949">
    <property type="term" value="F:FAD binding"/>
    <property type="evidence" value="ECO:0007669"/>
    <property type="project" value="TreeGrafter"/>
</dbReference>
<dbReference type="RefSeq" id="XP_046118685.1">
    <property type="nucleotide sequence ID" value="XM_046263444.1"/>
</dbReference>
<dbReference type="SUPFAM" id="SSF63380">
    <property type="entry name" value="Riboflavin synthase domain-like"/>
    <property type="match status" value="1"/>
</dbReference>
<reference evidence="12" key="1">
    <citation type="journal article" date="2021" name="IMA Fungus">
        <title>Genomic characterization of three marine fungi, including Emericellopsis atlantica sp. nov. with signatures of a generalist lifestyle and marine biomass degradation.</title>
        <authorList>
            <person name="Hagestad O.C."/>
            <person name="Hou L."/>
            <person name="Andersen J.H."/>
            <person name="Hansen E.H."/>
            <person name="Altermark B."/>
            <person name="Li C."/>
            <person name="Kuhnert E."/>
            <person name="Cox R.J."/>
            <person name="Crous P.W."/>
            <person name="Spatafora J.W."/>
            <person name="Lail K."/>
            <person name="Amirebrahimi M."/>
            <person name="Lipzen A."/>
            <person name="Pangilinan J."/>
            <person name="Andreopoulos W."/>
            <person name="Hayes R.D."/>
            <person name="Ng V."/>
            <person name="Grigoriev I.V."/>
            <person name="Jackson S.A."/>
            <person name="Sutton T.D.S."/>
            <person name="Dobson A.D.W."/>
            <person name="Rama T."/>
        </authorList>
    </citation>
    <scope>NUCLEOTIDE SEQUENCE</scope>
    <source>
        <strain evidence="12">TS7</strain>
    </source>
</reference>
<dbReference type="FunFam" id="1.10.490.10:FF:000003">
    <property type="entry name" value="Flavohemoprotein"/>
    <property type="match status" value="1"/>
</dbReference>
<proteinExistence type="inferred from homology"/>
<dbReference type="GO" id="GO:0019825">
    <property type="term" value="F:oxygen binding"/>
    <property type="evidence" value="ECO:0007669"/>
    <property type="project" value="InterPro"/>
</dbReference>
<dbReference type="Pfam" id="PF00175">
    <property type="entry name" value="NAD_binding_1"/>
    <property type="match status" value="1"/>
</dbReference>
<dbReference type="GO" id="GO:0046210">
    <property type="term" value="P:nitric oxide catabolic process"/>
    <property type="evidence" value="ECO:0007669"/>
    <property type="project" value="TreeGrafter"/>
</dbReference>
<dbReference type="OrthoDB" id="436496at2759"/>
<evidence type="ECO:0000256" key="4">
    <source>
        <dbReference type="ARBA" id="ARBA00022617"/>
    </source>
</evidence>
<dbReference type="SUPFAM" id="SSF52343">
    <property type="entry name" value="Ferredoxin reductase-like, C-terminal NADP-linked domain"/>
    <property type="match status" value="1"/>
</dbReference>
<keyword evidence="4" id="KW-0349">Heme</keyword>
<dbReference type="EMBL" id="MU251253">
    <property type="protein sequence ID" value="KAG9254761.1"/>
    <property type="molecule type" value="Genomic_DNA"/>
</dbReference>
<dbReference type="PANTHER" id="PTHR43396:SF3">
    <property type="entry name" value="FLAVOHEMOPROTEIN"/>
    <property type="match status" value="1"/>
</dbReference>
<organism evidence="12 13">
    <name type="scientific">Emericellopsis atlantica</name>
    <dbReference type="NCBI Taxonomy" id="2614577"/>
    <lineage>
        <taxon>Eukaryota</taxon>
        <taxon>Fungi</taxon>
        <taxon>Dikarya</taxon>
        <taxon>Ascomycota</taxon>
        <taxon>Pezizomycotina</taxon>
        <taxon>Sordariomycetes</taxon>
        <taxon>Hypocreomycetidae</taxon>
        <taxon>Hypocreales</taxon>
        <taxon>Bionectriaceae</taxon>
        <taxon>Emericellopsis</taxon>
    </lineage>
</organism>
<dbReference type="GO" id="GO:0008941">
    <property type="term" value="F:nitric oxide dioxygenase NAD(P)H activity"/>
    <property type="evidence" value="ECO:0007669"/>
    <property type="project" value="UniProtKB-EC"/>
</dbReference>
<evidence type="ECO:0000259" key="10">
    <source>
        <dbReference type="PROSITE" id="PS01033"/>
    </source>
</evidence>
<feature type="domain" description="Globin" evidence="10">
    <location>
        <begin position="2"/>
        <end position="139"/>
    </location>
</feature>
<dbReference type="GeneID" id="70294347"/>
<evidence type="ECO:0000256" key="3">
    <source>
        <dbReference type="ARBA" id="ARBA00022575"/>
    </source>
</evidence>
<dbReference type="Pfam" id="PF00042">
    <property type="entry name" value="Globin"/>
    <property type="match status" value="1"/>
</dbReference>
<keyword evidence="7" id="KW-0520">NAD</keyword>
<keyword evidence="6" id="KW-0408">Iron</keyword>
<dbReference type="CDD" id="cd06184">
    <property type="entry name" value="flavohem_like_fad_nad_binding"/>
    <property type="match status" value="1"/>
</dbReference>
<evidence type="ECO:0000259" key="11">
    <source>
        <dbReference type="PROSITE" id="PS51384"/>
    </source>
</evidence>
<dbReference type="InterPro" id="IPR017938">
    <property type="entry name" value="Riboflavin_synthase-like_b-brl"/>
</dbReference>
<evidence type="ECO:0000313" key="13">
    <source>
        <dbReference type="Proteomes" id="UP000887229"/>
    </source>
</evidence>
<dbReference type="GO" id="GO:0020037">
    <property type="term" value="F:heme binding"/>
    <property type="evidence" value="ECO:0007669"/>
    <property type="project" value="InterPro"/>
</dbReference>
<gene>
    <name evidence="12" type="ORF">F5Z01DRAFT_654774</name>
</gene>
<dbReference type="EC" id="1.14.12.17" evidence="2"/>
<dbReference type="PANTHER" id="PTHR43396">
    <property type="entry name" value="FLAVOHEMOPROTEIN"/>
    <property type="match status" value="1"/>
</dbReference>
<dbReference type="GO" id="GO:0071500">
    <property type="term" value="P:cellular response to nitrosative stress"/>
    <property type="evidence" value="ECO:0007669"/>
    <property type="project" value="TreeGrafter"/>
</dbReference>
<sequence length="422" mass="47167">MAPTPRQVEIVKSTAPIIKEHGTTVTKTFYHNMLKAHPELLNYFSLRNQQTGAQQAALAKSVLAYATYIDDLGKLSHAVERIAHKHASLYVKAEHYDVVGEHLIGAFGEVLGDGLTPEVKEAWIAAYGQLAGVFIQREQALYDEVSAWRDWRKFRITAKEPENESVVNLYLEPVDGQGLPTYLAGQYVSLRVPIPELDGLYQNRQFSLSEAPVEKPSRYRISVKREATNRGSVEDLRQGKVSGLISNILHDKYHVGDEVQLSAPRGEFFVGKKDLQESQQPLVLLSAGVGASALVAILDAVLASTSGTRPIQWVHTARHSGNTCYTQHVREQAAKHDNLKATIFVKETRPEDGIGNEYDVLGRMTTDVLAKEVELPFDVEEAEYYACGPEEWMVELRSFLESRGVKREKVHLELFKTGDVDQ</sequence>
<evidence type="ECO:0000256" key="6">
    <source>
        <dbReference type="ARBA" id="ARBA00023004"/>
    </source>
</evidence>
<dbReference type="InterPro" id="IPR000971">
    <property type="entry name" value="Globin"/>
</dbReference>
<accession>A0A9P8CRI8</accession>
<dbReference type="GO" id="GO:0009636">
    <property type="term" value="P:response to toxic substance"/>
    <property type="evidence" value="ECO:0007669"/>
    <property type="project" value="UniProtKB-KW"/>
</dbReference>
<dbReference type="Proteomes" id="UP000887229">
    <property type="component" value="Unassembled WGS sequence"/>
</dbReference>
<evidence type="ECO:0000313" key="12">
    <source>
        <dbReference type="EMBL" id="KAG9254761.1"/>
    </source>
</evidence>
<comment type="catalytic activity">
    <reaction evidence="8">
        <text>2 nitric oxide + NADH + 2 O2 = 2 nitrate + NAD(+) + H(+)</text>
        <dbReference type="Rhea" id="RHEA:19469"/>
        <dbReference type="ChEBI" id="CHEBI:15378"/>
        <dbReference type="ChEBI" id="CHEBI:15379"/>
        <dbReference type="ChEBI" id="CHEBI:16480"/>
        <dbReference type="ChEBI" id="CHEBI:17632"/>
        <dbReference type="ChEBI" id="CHEBI:57540"/>
        <dbReference type="ChEBI" id="CHEBI:57945"/>
        <dbReference type="EC" id="1.14.12.17"/>
    </reaction>
</comment>
<dbReference type="SUPFAM" id="SSF46458">
    <property type="entry name" value="Globin-like"/>
    <property type="match status" value="1"/>
</dbReference>
<comment type="catalytic activity">
    <reaction evidence="9">
        <text>2 nitric oxide + NADPH + 2 O2 = 2 nitrate + NADP(+) + H(+)</text>
        <dbReference type="Rhea" id="RHEA:19465"/>
        <dbReference type="ChEBI" id="CHEBI:15378"/>
        <dbReference type="ChEBI" id="CHEBI:15379"/>
        <dbReference type="ChEBI" id="CHEBI:16480"/>
        <dbReference type="ChEBI" id="CHEBI:17632"/>
        <dbReference type="ChEBI" id="CHEBI:57783"/>
        <dbReference type="ChEBI" id="CHEBI:58349"/>
        <dbReference type="EC" id="1.14.12.17"/>
    </reaction>
</comment>
<evidence type="ECO:0000256" key="7">
    <source>
        <dbReference type="ARBA" id="ARBA00023027"/>
    </source>
</evidence>
<keyword evidence="13" id="KW-1185">Reference proteome</keyword>
<dbReference type="Gene3D" id="1.10.490.10">
    <property type="entry name" value="Globins"/>
    <property type="match status" value="1"/>
</dbReference>
<protein>
    <recommendedName>
        <fullName evidence="2">nitric oxide dioxygenase</fullName>
        <ecNumber evidence="2">1.14.12.17</ecNumber>
    </recommendedName>
</protein>
<dbReference type="InterPro" id="IPR017927">
    <property type="entry name" value="FAD-bd_FR_type"/>
</dbReference>
<evidence type="ECO:0000256" key="8">
    <source>
        <dbReference type="ARBA" id="ARBA00048649"/>
    </source>
</evidence>
<dbReference type="InterPro" id="IPR001433">
    <property type="entry name" value="OxRdtase_FAD/NAD-bd"/>
</dbReference>
<evidence type="ECO:0000256" key="1">
    <source>
        <dbReference type="ARBA" id="ARBA00006401"/>
    </source>
</evidence>
<evidence type="ECO:0000256" key="5">
    <source>
        <dbReference type="ARBA" id="ARBA00022723"/>
    </source>
</evidence>
<dbReference type="InterPro" id="IPR012292">
    <property type="entry name" value="Globin/Proto"/>
</dbReference>
<dbReference type="CDD" id="cd08922">
    <property type="entry name" value="FHb-globin"/>
    <property type="match status" value="1"/>
</dbReference>
<dbReference type="InterPro" id="IPR039261">
    <property type="entry name" value="FNR_nucleotide-bd"/>
</dbReference>
<dbReference type="GO" id="GO:0046872">
    <property type="term" value="F:metal ion binding"/>
    <property type="evidence" value="ECO:0007669"/>
    <property type="project" value="UniProtKB-KW"/>
</dbReference>
<comment type="caution">
    <text evidence="12">The sequence shown here is derived from an EMBL/GenBank/DDBJ whole genome shotgun (WGS) entry which is preliminary data.</text>
</comment>
<feature type="domain" description="FAD-binding FR-type" evidence="11">
    <location>
        <begin position="149"/>
        <end position="271"/>
    </location>
</feature>
<evidence type="ECO:0000256" key="9">
    <source>
        <dbReference type="ARBA" id="ARBA00049433"/>
    </source>
</evidence>
<comment type="similarity">
    <text evidence="1">In the C-terminal section; belongs to the flavoprotein pyridine nucleotide cytochrome reductase family.</text>
</comment>
<dbReference type="PROSITE" id="PS01033">
    <property type="entry name" value="GLOBIN"/>
    <property type="match status" value="1"/>
</dbReference>
<evidence type="ECO:0000256" key="2">
    <source>
        <dbReference type="ARBA" id="ARBA00012229"/>
    </source>
</evidence>
<dbReference type="AlphaFoldDB" id="A0A9P8CRI8"/>
<dbReference type="InterPro" id="IPR009050">
    <property type="entry name" value="Globin-like_sf"/>
</dbReference>
<dbReference type="PROSITE" id="PS51384">
    <property type="entry name" value="FAD_FR"/>
    <property type="match status" value="1"/>
</dbReference>
<dbReference type="Gene3D" id="2.40.30.10">
    <property type="entry name" value="Translation factors"/>
    <property type="match status" value="1"/>
</dbReference>
<keyword evidence="3" id="KW-0216">Detoxification</keyword>
<dbReference type="Gene3D" id="3.40.50.80">
    <property type="entry name" value="Nucleotide-binding domain of ferredoxin-NADP reductase (FNR) module"/>
    <property type="match status" value="1"/>
</dbReference>